<feature type="transmembrane region" description="Helical" evidence="4">
    <location>
        <begin position="251"/>
        <end position="274"/>
    </location>
</feature>
<accession>H8I8B6</accession>
<dbReference type="RefSeq" id="WP_014404808.1">
    <property type="nucleotide sequence ID" value="NC_017034.1"/>
</dbReference>
<dbReference type="EMBL" id="CP003243">
    <property type="protein sequence ID" value="AFC98969.1"/>
    <property type="molecule type" value="Genomic_DNA"/>
</dbReference>
<comment type="similarity">
    <text evidence="1">Belongs to the glycosyltransferase 2 family.</text>
</comment>
<keyword evidence="7" id="KW-1185">Reference proteome</keyword>
<dbReference type="PANTHER" id="PTHR43179">
    <property type="entry name" value="RHAMNOSYLTRANSFERASE WBBL"/>
    <property type="match status" value="1"/>
</dbReference>
<dbReference type="HOGENOM" id="CLU_023845_4_1_2"/>
<dbReference type="KEGG" id="mez:Mtc_0198"/>
<dbReference type="AlphaFoldDB" id="H8I8B6"/>
<dbReference type="SUPFAM" id="SSF53448">
    <property type="entry name" value="Nucleotide-diphospho-sugar transferases"/>
    <property type="match status" value="1"/>
</dbReference>
<evidence type="ECO:0000256" key="1">
    <source>
        <dbReference type="ARBA" id="ARBA00006739"/>
    </source>
</evidence>
<dbReference type="GeneID" id="11970959"/>
<dbReference type="Proteomes" id="UP000005233">
    <property type="component" value="Chromosome"/>
</dbReference>
<keyword evidence="3" id="KW-0808">Transferase</keyword>
<keyword evidence="2" id="KW-0328">Glycosyltransferase</keyword>
<organism evidence="6 7">
    <name type="scientific">Methanocella conradii (strain DSM 24694 / JCM 17849 / CGMCC 1.5162 / HZ254)</name>
    <dbReference type="NCBI Taxonomy" id="1041930"/>
    <lineage>
        <taxon>Archaea</taxon>
        <taxon>Methanobacteriati</taxon>
        <taxon>Methanobacteriota</taxon>
        <taxon>Stenosarchaea group</taxon>
        <taxon>Methanomicrobia</taxon>
        <taxon>Methanocellales</taxon>
        <taxon>Methanocellaceae</taxon>
        <taxon>Methanocella</taxon>
    </lineage>
</organism>
<evidence type="ECO:0000256" key="4">
    <source>
        <dbReference type="SAM" id="Phobius"/>
    </source>
</evidence>
<evidence type="ECO:0000256" key="3">
    <source>
        <dbReference type="ARBA" id="ARBA00022679"/>
    </source>
</evidence>
<gene>
    <name evidence="6" type="ordered locus">Mtc_0198</name>
</gene>
<dbReference type="GO" id="GO:0016757">
    <property type="term" value="F:glycosyltransferase activity"/>
    <property type="evidence" value="ECO:0007669"/>
    <property type="project" value="UniProtKB-KW"/>
</dbReference>
<sequence length="292" mass="32888">MSSVAIILLNWNNYADTMDCIRSLEAINYPDYHIIVADNGSSDGSVVAISEAFPNVTLVENGKNLGFAAGNNVGIRLALKGAYDYVLLLNNDTVVDPCFLRAMVATADADPAIGIVGPKIYYYDDPKRIWFAGGHVNHWLGETSHVGQNELDDGRYDVIKDTDFITGCALLIKRKALEEIGLLDERMGFYFEDNDLCARARKRGYRIVYVPEAKIWHKVASSAGKVNDLQLFYFTRNRLIFMRRYASRFQFAVFLPYYVLRYVVLKLAVALIQLKLDQAKLILRAVYEGATT</sequence>
<protein>
    <submittedName>
        <fullName evidence="6">Glycosyltransferase</fullName>
    </submittedName>
</protein>
<dbReference type="CDD" id="cd04186">
    <property type="entry name" value="GT_2_like_c"/>
    <property type="match status" value="1"/>
</dbReference>
<keyword evidence="4" id="KW-0812">Transmembrane</keyword>
<evidence type="ECO:0000313" key="6">
    <source>
        <dbReference type="EMBL" id="AFC98969.1"/>
    </source>
</evidence>
<keyword evidence="4" id="KW-1133">Transmembrane helix</keyword>
<dbReference type="PANTHER" id="PTHR43179:SF12">
    <property type="entry name" value="GALACTOFURANOSYLTRANSFERASE GLFT2"/>
    <property type="match status" value="1"/>
</dbReference>
<proteinExistence type="inferred from homology"/>
<evidence type="ECO:0000313" key="7">
    <source>
        <dbReference type="Proteomes" id="UP000005233"/>
    </source>
</evidence>
<dbReference type="InterPro" id="IPR001173">
    <property type="entry name" value="Glyco_trans_2-like"/>
</dbReference>
<dbReference type="InterPro" id="IPR029044">
    <property type="entry name" value="Nucleotide-diphossugar_trans"/>
</dbReference>
<feature type="domain" description="Glycosyltransferase 2-like" evidence="5">
    <location>
        <begin position="6"/>
        <end position="180"/>
    </location>
</feature>
<reference evidence="6 7" key="1">
    <citation type="journal article" date="2012" name="J. Bacteriol.">
        <title>Complete genome sequence of a thermophilic methanogen, Methanocella conradii HZ254, isolated from Chinese rice field soil.</title>
        <authorList>
            <person name="Lu Z."/>
            <person name="Lu Y."/>
        </authorList>
    </citation>
    <scope>NUCLEOTIDE SEQUENCE [LARGE SCALE GENOMIC DNA]</scope>
    <source>
        <strain evidence="7">DSM 24694 / JCM 17849 / CGMCC 1.5162 / HZ254</strain>
    </source>
</reference>
<evidence type="ECO:0000259" key="5">
    <source>
        <dbReference type="Pfam" id="PF00535"/>
    </source>
</evidence>
<evidence type="ECO:0000256" key="2">
    <source>
        <dbReference type="ARBA" id="ARBA00022676"/>
    </source>
</evidence>
<dbReference type="Pfam" id="PF00535">
    <property type="entry name" value="Glycos_transf_2"/>
    <property type="match status" value="1"/>
</dbReference>
<dbReference type="STRING" id="1041930.Mtc_0198"/>
<keyword evidence="4" id="KW-0472">Membrane</keyword>
<dbReference type="eggNOG" id="arCOG01383">
    <property type="taxonomic scope" value="Archaea"/>
</dbReference>
<dbReference type="Gene3D" id="3.90.550.10">
    <property type="entry name" value="Spore Coat Polysaccharide Biosynthesis Protein SpsA, Chain A"/>
    <property type="match status" value="1"/>
</dbReference>
<name>H8I8B6_METCZ</name>